<feature type="region of interest" description="Disordered" evidence="10">
    <location>
        <begin position="186"/>
        <end position="373"/>
    </location>
</feature>
<evidence type="ECO:0000313" key="13">
    <source>
        <dbReference type="Proteomes" id="UP000284706"/>
    </source>
</evidence>
<feature type="compositionally biased region" description="Acidic residues" evidence="10">
    <location>
        <begin position="227"/>
        <end position="236"/>
    </location>
</feature>
<protein>
    <recommendedName>
        <fullName evidence="11">Zinc-finger domain-containing protein</fullName>
    </recommendedName>
</protein>
<evidence type="ECO:0000256" key="3">
    <source>
        <dbReference type="ARBA" id="ARBA00022490"/>
    </source>
</evidence>
<sequence length="1894" mass="201457">MTTSYTLNNWDGGASVSNSNQDGSGSTSRESATTSDGRNLKWNDIGKSGETLDVKEMDLADPGRTDTCTVSLILSFLAYEHLTVLTWTRLQNFGPLNSTRSQSTKEPTVPSLIVNDVPAVTSTETNDNTVTRQICASDAPEASQGLADLLTFIPIASSALHSPGARKDASMTTPDPLLAKLLYNADAAPGSPTPAPARQPHSRPGLQSVPEREKESDSLSLHTADAAGEDDDDDVNVVEGLLTFSPSKTDSHANNTPSQSIHSQAAHSSNSTTQSLQSHSHISLFTPPPSDEPASARMSPCPPADRLFTPEPSPSPSNRRRARSPDDVVIVTPRPRPLATSATNAGRNASITATSSKEKGKGKEKAKGHVVSKTKKKQVMAYVQVPPLKRPRSSYVKYGISGSAFASAMNIVGVSKPRPILGPPPSAAGPSSVRLPSPSTSSNKVPKKNVGTTKKPRLPTSSRASGANRNVGLSLGDALQASFNHNERLGTLDPGQLGRGGKKDKGKGKEKARYTDEDEDDDDDYPSHARKKSSTKTNSTAPARIRPTGGIGYGYGPEHGGTRPPPSASSTASATTTSGSVAIVAYQRTPTTSKKRPRRELEDVIDVDGPDVDRRNSRGQGKKGSTVDIDLTMATSEEDLRGNVAVKSKRPRREEEDEDEEIQILGVMKASTSAAQPRPKARPRPPLLSASTRPPTSSALMRPPAGPLRPSSPSKGKGQAISKPKPRDKLPVSSKSQVKETGKTYSSSFSISGSSSKTAPQKAIQKNKENVDTNSASKLKPKERVLYSYDAPNDVVRLVLGDLDPVPSGVLGCNLGKLLTELEQIRHVPIPAEDVQIEKRGGKFLDRMSAPWACRPRHPSTSSPGASPEEDEISLGYHTGLAASLQLQDGGPTKNQDARISKKGKEPVESLFSEPEEGVDEDGELQVESELEYETEFDDVPLLRGARVVPRVHPASSASSVGHSLKPPVRSSGKQSASVPGPAGSMTAEPHRQLPLVPQQPQAPLKKIDLAAEYRKLREKSMARGADVQAGGVISASSSTRSNAAGKAAVGSSPSAARDESRAQPSSQTDQFYSYFNHSAPSIAASSLSISTPYTSINRESLPSADRCLSADDHAASAPAAPSAKALGKRKAIDPNLPFARGQFGPSTSASPPPPPYTPRILQHAFSALSNTTTGGVGAGASINVNLNATINHVHHNHVHPSPHRPQTPQHHLRDPNANLDVFLVSPTQSSINEVGIEGTGAGAGGGLYSAGYGQTLNLRDAAVLLGASQSDFAHLYSPPGVPALGTSQEKADDGKFPSESMLDGFDLSQQAEDPWATFTDADGRYTYSTVDPSLIGGDEVFSENALFSEAEGDEAVRASEPLAFGDAKTAFDYELGLPEASYASSSSSSSIPLMSRSLSASATRPRPLSEEAPLLKSHPSVDLHSIAGSDDTEEDEYLPPDAEMKSVPKKRKRKPGTLSGAPSQADVSPTIGDVSSAQSVATGRSATTPGSDFSNVPLADSGRPRRKHIPRRMDDMVPSSEVAFRRKARKSDSEYAPSSASARSIGGAETVEMSESDSEDRVIVVKRRKLDSDLTNPETTRSSLPRPKAIVKDGQWPMTNTETYCHQCRNKTKRLKMPCTCGRLFCVRCYAFRYPNEEFDAALKHFACPACLNYCNCTVCCKKRGEKYVSSFRGPPGKRFAHGDKTSLQSIPVAISPPPIPVLTGPIPETATYWGSIYSLTTGEKLTSTFVTPDMDVDVASGAPTVVFAPVAAALPPQPKKSKVIKKSRVFVGAVQKSWGLGRRPKIRVIEPYKSSVSTPGAKRFYIGNPEFLKCRLPEPEDPDADLLEGLSPLTSLDSSDEEADGAVDDDAEFFNPGSLEDSDVSRAIVLALSACGLPFAHLMVMQDQDTAR</sequence>
<evidence type="ECO:0000256" key="5">
    <source>
        <dbReference type="ARBA" id="ARBA00022553"/>
    </source>
</evidence>
<accession>A0A409XZE8</accession>
<feature type="compositionally biased region" description="Acidic residues" evidence="10">
    <location>
        <begin position="914"/>
        <end position="924"/>
    </location>
</feature>
<feature type="region of interest" description="Disordered" evidence="10">
    <location>
        <begin position="953"/>
        <end position="989"/>
    </location>
</feature>
<keyword evidence="5" id="KW-0597">Phosphoprotein</keyword>
<dbReference type="PANTHER" id="PTHR31169:SF8">
    <property type="entry name" value="ZINC-FINGER DOMAIN OF MONOAMINE-OXIDASE A REPRESSOR R1 PROTEIN"/>
    <property type="match status" value="1"/>
</dbReference>
<feature type="region of interest" description="Disordered" evidence="10">
    <location>
        <begin position="852"/>
        <end position="872"/>
    </location>
</feature>
<feature type="compositionally biased region" description="Low complexity" evidence="10">
    <location>
        <begin position="746"/>
        <end position="756"/>
    </location>
</feature>
<dbReference type="Pfam" id="PF10497">
    <property type="entry name" value="zf-4CXXC_R1"/>
    <property type="match status" value="1"/>
</dbReference>
<feature type="region of interest" description="Disordered" evidence="10">
    <location>
        <begin position="487"/>
        <end position="777"/>
    </location>
</feature>
<dbReference type="InterPro" id="IPR040221">
    <property type="entry name" value="CDCA7/CDA7L"/>
</dbReference>
<dbReference type="EMBL" id="NHYE01001396">
    <property type="protein sequence ID" value="PPQ96091.1"/>
    <property type="molecule type" value="Genomic_DNA"/>
</dbReference>
<feature type="region of interest" description="Disordered" evidence="10">
    <location>
        <begin position="1825"/>
        <end position="1850"/>
    </location>
</feature>
<feature type="compositionally biased region" description="Polar residues" evidence="10">
    <location>
        <begin position="1461"/>
        <end position="1495"/>
    </location>
</feature>
<evidence type="ECO:0000256" key="10">
    <source>
        <dbReference type="SAM" id="MobiDB-lite"/>
    </source>
</evidence>
<keyword evidence="7" id="KW-0805">Transcription regulation</keyword>
<feature type="compositionally biased region" description="Low complexity" evidence="10">
    <location>
        <begin position="428"/>
        <end position="442"/>
    </location>
</feature>
<feature type="compositionally biased region" description="Low complexity" evidence="10">
    <location>
        <begin position="568"/>
        <end position="580"/>
    </location>
</feature>
<comment type="subcellular location">
    <subcellularLocation>
        <location evidence="2">Cytoplasm</location>
    </subcellularLocation>
    <subcellularLocation>
        <location evidence="1">Nucleus</location>
    </subcellularLocation>
</comment>
<gene>
    <name evidence="12" type="ORF">CVT26_004723</name>
</gene>
<keyword evidence="4" id="KW-1017">Isopeptide bond</keyword>
<keyword evidence="9" id="KW-0539">Nucleus</keyword>
<feature type="compositionally biased region" description="Basic and acidic residues" evidence="10">
    <location>
        <begin position="501"/>
        <end position="515"/>
    </location>
</feature>
<dbReference type="InterPro" id="IPR018866">
    <property type="entry name" value="Znf-4CXXC_R1"/>
</dbReference>
<dbReference type="GO" id="GO:0006355">
    <property type="term" value="P:regulation of DNA-templated transcription"/>
    <property type="evidence" value="ECO:0007669"/>
    <property type="project" value="InterPro"/>
</dbReference>
<evidence type="ECO:0000313" key="12">
    <source>
        <dbReference type="EMBL" id="PPQ96091.1"/>
    </source>
</evidence>
<feature type="compositionally biased region" description="Acidic residues" evidence="10">
    <location>
        <begin position="1840"/>
        <end position="1850"/>
    </location>
</feature>
<feature type="compositionally biased region" description="Gly residues" evidence="10">
    <location>
        <begin position="549"/>
        <end position="559"/>
    </location>
</feature>
<feature type="region of interest" description="Disordered" evidence="10">
    <location>
        <begin position="1"/>
        <end position="45"/>
    </location>
</feature>
<dbReference type="GO" id="GO:0005634">
    <property type="term" value="C:nucleus"/>
    <property type="evidence" value="ECO:0007669"/>
    <property type="project" value="UniProtKB-SubCell"/>
</dbReference>
<feature type="compositionally biased region" description="Polar residues" evidence="10">
    <location>
        <begin position="459"/>
        <end position="468"/>
    </location>
</feature>
<feature type="compositionally biased region" description="Polar residues" evidence="10">
    <location>
        <begin position="689"/>
        <end position="699"/>
    </location>
</feature>
<feature type="compositionally biased region" description="Polar residues" evidence="10">
    <location>
        <begin position="340"/>
        <end position="351"/>
    </location>
</feature>
<evidence type="ECO:0000256" key="6">
    <source>
        <dbReference type="ARBA" id="ARBA00022843"/>
    </source>
</evidence>
<evidence type="ECO:0000256" key="2">
    <source>
        <dbReference type="ARBA" id="ARBA00004496"/>
    </source>
</evidence>
<organism evidence="12 13">
    <name type="scientific">Gymnopilus dilepis</name>
    <dbReference type="NCBI Taxonomy" id="231916"/>
    <lineage>
        <taxon>Eukaryota</taxon>
        <taxon>Fungi</taxon>
        <taxon>Dikarya</taxon>
        <taxon>Basidiomycota</taxon>
        <taxon>Agaricomycotina</taxon>
        <taxon>Agaricomycetes</taxon>
        <taxon>Agaricomycetidae</taxon>
        <taxon>Agaricales</taxon>
        <taxon>Agaricineae</taxon>
        <taxon>Hymenogastraceae</taxon>
        <taxon>Gymnopilus</taxon>
    </lineage>
</organism>
<evidence type="ECO:0000256" key="1">
    <source>
        <dbReference type="ARBA" id="ARBA00004123"/>
    </source>
</evidence>
<dbReference type="STRING" id="231916.A0A409XZE8"/>
<feature type="region of interest" description="Disordered" evidence="10">
    <location>
        <begin position="885"/>
        <end position="924"/>
    </location>
</feature>
<feature type="compositionally biased region" description="Low complexity" evidence="10">
    <location>
        <begin position="258"/>
        <end position="271"/>
    </location>
</feature>
<proteinExistence type="predicted"/>
<keyword evidence="8" id="KW-0804">Transcription</keyword>
<feature type="domain" description="Zinc-finger" evidence="11">
    <location>
        <begin position="1603"/>
        <end position="1668"/>
    </location>
</feature>
<feature type="region of interest" description="Disordered" evidence="10">
    <location>
        <begin position="422"/>
        <end position="470"/>
    </location>
</feature>
<dbReference type="PANTHER" id="PTHR31169">
    <property type="entry name" value="OS05G0300700 PROTEIN"/>
    <property type="match status" value="1"/>
</dbReference>
<dbReference type="OrthoDB" id="298344at2759"/>
<evidence type="ECO:0000256" key="4">
    <source>
        <dbReference type="ARBA" id="ARBA00022499"/>
    </source>
</evidence>
<dbReference type="GO" id="GO:0005737">
    <property type="term" value="C:cytoplasm"/>
    <property type="evidence" value="ECO:0007669"/>
    <property type="project" value="UniProtKB-SubCell"/>
</dbReference>
<feature type="compositionally biased region" description="Basic and acidic residues" evidence="10">
    <location>
        <begin position="356"/>
        <end position="367"/>
    </location>
</feature>
<feature type="compositionally biased region" description="Polar residues" evidence="10">
    <location>
        <begin position="1"/>
        <end position="37"/>
    </location>
</feature>
<comment type="caution">
    <text evidence="12">The sequence shown here is derived from an EMBL/GenBank/DDBJ whole genome shotgun (WGS) entry which is preliminary data.</text>
</comment>
<evidence type="ECO:0000256" key="7">
    <source>
        <dbReference type="ARBA" id="ARBA00023015"/>
    </source>
</evidence>
<evidence type="ECO:0000259" key="11">
    <source>
        <dbReference type="Pfam" id="PF10497"/>
    </source>
</evidence>
<name>A0A409XZE8_9AGAR</name>
<feature type="compositionally biased region" description="Polar residues" evidence="10">
    <location>
        <begin position="244"/>
        <end position="257"/>
    </location>
</feature>
<evidence type="ECO:0000256" key="9">
    <source>
        <dbReference type="ARBA" id="ARBA00023242"/>
    </source>
</evidence>
<feature type="region of interest" description="Disordered" evidence="10">
    <location>
        <begin position="1136"/>
        <end position="1159"/>
    </location>
</feature>
<keyword evidence="6" id="KW-0832">Ubl conjugation</keyword>
<feature type="region of interest" description="Disordered" evidence="10">
    <location>
        <begin position="1036"/>
        <end position="1068"/>
    </location>
</feature>
<feature type="region of interest" description="Disordered" evidence="10">
    <location>
        <begin position="1403"/>
        <end position="1561"/>
    </location>
</feature>
<keyword evidence="3" id="KW-0963">Cytoplasm</keyword>
<dbReference type="InParanoid" id="A0A409XZE8"/>
<feature type="compositionally biased region" description="Polar residues" evidence="10">
    <location>
        <begin position="272"/>
        <end position="283"/>
    </location>
</feature>
<reference evidence="12 13" key="1">
    <citation type="journal article" date="2018" name="Evol. Lett.">
        <title>Horizontal gene cluster transfer increased hallucinogenic mushroom diversity.</title>
        <authorList>
            <person name="Reynolds H.T."/>
            <person name="Vijayakumar V."/>
            <person name="Gluck-Thaler E."/>
            <person name="Korotkin H.B."/>
            <person name="Matheny P.B."/>
            <person name="Slot J.C."/>
        </authorList>
    </citation>
    <scope>NUCLEOTIDE SEQUENCE [LARGE SCALE GENOMIC DNA]</scope>
    <source>
        <strain evidence="12 13">SRW20</strain>
    </source>
</reference>
<keyword evidence="13" id="KW-1185">Reference proteome</keyword>
<feature type="compositionally biased region" description="Basic and acidic residues" evidence="10">
    <location>
        <begin position="896"/>
        <end position="908"/>
    </location>
</feature>
<evidence type="ECO:0000256" key="8">
    <source>
        <dbReference type="ARBA" id="ARBA00023163"/>
    </source>
</evidence>
<dbReference type="Proteomes" id="UP000284706">
    <property type="component" value="Unassembled WGS sequence"/>
</dbReference>